<name>A0A0F9VXE7_9ZZZZ</name>
<dbReference type="Pfam" id="PF14594">
    <property type="entry name" value="Sipho_Gp37"/>
    <property type="match status" value="1"/>
</dbReference>
<protein>
    <recommendedName>
        <fullName evidence="1">Gp28/Gp37-like domain-containing protein</fullName>
    </recommendedName>
</protein>
<sequence length="377" mass="40569">MATRYQVRVLDQSGAQVALLTEWRSLEYTKRVNRVGNYTLTLDGDLDVVDSFVLDGQIEILRRDIAASPSFGWTLDFEALHRTTQRSTAQNGLSTFLSIGRGYNDLLARRHVLYRASTAGADKSGAGETVMKAYVNENAGPGAIAPRLFPAVTPGLTIQADGGAGTAWEGAKSFRPLLSTLTEIADATTVDFQVIGTGAALFEFQAQARPIGVDRTNVGIDPATGLNASGNAPVVFSLEFGNMQSPSYSLIRNPEVTAAIVLGQGVEGSREVIQRTSADITDSPLNRVESVRNANEEAATAGLNSVGDTLLEKLQARESFDFQVMQIPGLLYGRDYFLGDLVTARYKTIERQKQIIGVNVNVTEGTETITIEVGDVT</sequence>
<reference evidence="2" key="1">
    <citation type="journal article" date="2015" name="Nature">
        <title>Complex archaea that bridge the gap between prokaryotes and eukaryotes.</title>
        <authorList>
            <person name="Spang A."/>
            <person name="Saw J.H."/>
            <person name="Jorgensen S.L."/>
            <person name="Zaremba-Niedzwiedzka K."/>
            <person name="Martijn J."/>
            <person name="Lind A.E."/>
            <person name="van Eijk R."/>
            <person name="Schleper C."/>
            <person name="Guy L."/>
            <person name="Ettema T.J."/>
        </authorList>
    </citation>
    <scope>NUCLEOTIDE SEQUENCE</scope>
</reference>
<accession>A0A0F9VXE7</accession>
<evidence type="ECO:0000313" key="2">
    <source>
        <dbReference type="EMBL" id="KKN78136.1"/>
    </source>
</evidence>
<dbReference type="InterPro" id="IPR029432">
    <property type="entry name" value="Gp28/Gp37-like_dom"/>
</dbReference>
<feature type="domain" description="Gp28/Gp37-like" evidence="1">
    <location>
        <begin position="7"/>
        <end position="375"/>
    </location>
</feature>
<proteinExistence type="predicted"/>
<dbReference type="AlphaFoldDB" id="A0A0F9VXE7"/>
<comment type="caution">
    <text evidence="2">The sequence shown here is derived from an EMBL/GenBank/DDBJ whole genome shotgun (WGS) entry which is preliminary data.</text>
</comment>
<evidence type="ECO:0000259" key="1">
    <source>
        <dbReference type="Pfam" id="PF14594"/>
    </source>
</evidence>
<organism evidence="2">
    <name type="scientific">marine sediment metagenome</name>
    <dbReference type="NCBI Taxonomy" id="412755"/>
    <lineage>
        <taxon>unclassified sequences</taxon>
        <taxon>metagenomes</taxon>
        <taxon>ecological metagenomes</taxon>
    </lineage>
</organism>
<dbReference type="EMBL" id="LAZR01000268">
    <property type="protein sequence ID" value="KKN78136.1"/>
    <property type="molecule type" value="Genomic_DNA"/>
</dbReference>
<gene>
    <name evidence="2" type="ORF">LCGC14_0353630</name>
</gene>